<dbReference type="Pfam" id="PF00787">
    <property type="entry name" value="PX"/>
    <property type="match status" value="1"/>
</dbReference>
<dbReference type="Pfam" id="PF02759">
    <property type="entry name" value="RUN"/>
    <property type="match status" value="1"/>
</dbReference>
<evidence type="ECO:0000256" key="2">
    <source>
        <dbReference type="SAM" id="MobiDB-lite"/>
    </source>
</evidence>
<protein>
    <recommendedName>
        <fullName evidence="7">Sorting nexin-29</fullName>
    </recommendedName>
</protein>
<dbReference type="CDD" id="cd17689">
    <property type="entry name" value="RUN_SNX29"/>
    <property type="match status" value="1"/>
</dbReference>
<dbReference type="GO" id="GO:0035091">
    <property type="term" value="F:phosphatidylinositol binding"/>
    <property type="evidence" value="ECO:0007669"/>
    <property type="project" value="InterPro"/>
</dbReference>
<accession>A0AAE0TD88</accession>
<feature type="region of interest" description="Disordered" evidence="2">
    <location>
        <begin position="268"/>
        <end position="303"/>
    </location>
</feature>
<dbReference type="SUPFAM" id="SSF140741">
    <property type="entry name" value="RUN domain-like"/>
    <property type="match status" value="1"/>
</dbReference>
<dbReference type="SUPFAM" id="SSF64268">
    <property type="entry name" value="PX domain"/>
    <property type="match status" value="1"/>
</dbReference>
<organism evidence="5 6">
    <name type="scientific">Potamilus streckersoni</name>
    <dbReference type="NCBI Taxonomy" id="2493646"/>
    <lineage>
        <taxon>Eukaryota</taxon>
        <taxon>Metazoa</taxon>
        <taxon>Spiralia</taxon>
        <taxon>Lophotrochozoa</taxon>
        <taxon>Mollusca</taxon>
        <taxon>Bivalvia</taxon>
        <taxon>Autobranchia</taxon>
        <taxon>Heteroconchia</taxon>
        <taxon>Palaeoheterodonta</taxon>
        <taxon>Unionida</taxon>
        <taxon>Unionoidea</taxon>
        <taxon>Unionidae</taxon>
        <taxon>Ambleminae</taxon>
        <taxon>Lampsilini</taxon>
        <taxon>Potamilus</taxon>
    </lineage>
</organism>
<dbReference type="InterPro" id="IPR036871">
    <property type="entry name" value="PX_dom_sf"/>
</dbReference>
<feature type="compositionally biased region" description="Polar residues" evidence="2">
    <location>
        <begin position="333"/>
        <end position="351"/>
    </location>
</feature>
<feature type="compositionally biased region" description="Polar residues" evidence="2">
    <location>
        <begin position="268"/>
        <end position="292"/>
    </location>
</feature>
<keyword evidence="1" id="KW-0175">Coiled coil</keyword>
<dbReference type="PROSITE" id="PS50195">
    <property type="entry name" value="PX"/>
    <property type="match status" value="1"/>
</dbReference>
<reference evidence="5" key="3">
    <citation type="submission" date="2023-05" db="EMBL/GenBank/DDBJ databases">
        <authorList>
            <person name="Smith C.H."/>
        </authorList>
    </citation>
    <scope>NUCLEOTIDE SEQUENCE</scope>
    <source>
        <strain evidence="5">CHS0354</strain>
        <tissue evidence="5">Mantle</tissue>
    </source>
</reference>
<keyword evidence="6" id="KW-1185">Reference proteome</keyword>
<dbReference type="AlphaFoldDB" id="A0AAE0TD88"/>
<dbReference type="InterPro" id="IPR004012">
    <property type="entry name" value="Run_dom"/>
</dbReference>
<evidence type="ECO:0000259" key="4">
    <source>
        <dbReference type="PROSITE" id="PS50826"/>
    </source>
</evidence>
<evidence type="ECO:0000313" key="6">
    <source>
        <dbReference type="Proteomes" id="UP001195483"/>
    </source>
</evidence>
<dbReference type="Gene3D" id="1.20.58.900">
    <property type="match status" value="1"/>
</dbReference>
<feature type="region of interest" description="Disordered" evidence="2">
    <location>
        <begin position="333"/>
        <end position="356"/>
    </location>
</feature>
<dbReference type="EMBL" id="JAEAOA010002295">
    <property type="protein sequence ID" value="KAK3608214.1"/>
    <property type="molecule type" value="Genomic_DNA"/>
</dbReference>
<dbReference type="SMART" id="SM00312">
    <property type="entry name" value="PX"/>
    <property type="match status" value="1"/>
</dbReference>
<dbReference type="InterPro" id="IPR001683">
    <property type="entry name" value="PX_dom"/>
</dbReference>
<dbReference type="InterPro" id="IPR037213">
    <property type="entry name" value="Run_dom_sf"/>
</dbReference>
<feature type="region of interest" description="Disordered" evidence="2">
    <location>
        <begin position="207"/>
        <end position="238"/>
    </location>
</feature>
<dbReference type="Gene3D" id="3.30.1520.10">
    <property type="entry name" value="Phox-like domain"/>
    <property type="match status" value="1"/>
</dbReference>
<feature type="domain" description="RUN" evidence="4">
    <location>
        <begin position="39"/>
        <end position="192"/>
    </location>
</feature>
<dbReference type="PANTHER" id="PTHR47194">
    <property type="entry name" value="SORTING NEXIN-29-RELATED"/>
    <property type="match status" value="1"/>
</dbReference>
<feature type="coiled-coil region" evidence="1">
    <location>
        <begin position="453"/>
        <end position="519"/>
    </location>
</feature>
<reference evidence="5" key="2">
    <citation type="journal article" date="2021" name="Genome Biol. Evol.">
        <title>Developing a high-quality reference genome for a parasitic bivalve with doubly uniparental inheritance (Bivalvia: Unionida).</title>
        <authorList>
            <person name="Smith C.H."/>
        </authorList>
    </citation>
    <scope>NUCLEOTIDE SEQUENCE</scope>
    <source>
        <strain evidence="5">CHS0354</strain>
        <tissue evidence="5">Mantle</tissue>
    </source>
</reference>
<sequence>MNASNDDPHAKERQSLQTRLLNAVKQCQVRFGGKTELATELDSRVSCLCAAWEAVLQHGLKSNSKALTALRQVTELPGLNKVTGIFTDLKNIETEPVCWTYVKEHLTKHEAERFYNLKNISTDSGRGRAWLRASLNEHSLERYMHMIIEREDLLGQHYENWSFLMDQEKSSMLPMMARGLDSILFAVTVDKIDLNTVKQHVPYVINAGSASSGPGKQEDELRPVIAGEGSLASGKKKDKKKKKKAAIVSFGDDDTEGPTQIFRIRTTSNRSMHGSFSEHSNSPLFGSPSQELSELDGENKDGENEEIRQVATDSNLVKQESRLSVELWHEPSITSRRSGSSLEQHTSSIGSTDFDLSDISGSMLPISTDGNSFEGGMRPVSNTDFTSSVDVDDMEEYRNDDIQTAAFALQQAQKGFQNSHRTEGDGGNEQMKDANLMSTEDLKKAVVAMMVRKDEIEEQNRSLKMMLEQEMETSSTLRAEIEEMKHSFNLKLEKEAVKLQALQKENQLLKHQLRKYVNAVQMLRTDGSQALDENLGIHVDEPQPNIPPVKPLTDYSHEAEQYEKKLIQVAEMHGELMEFNELLHRQINAKEVLLKKLQQELIDLRGPLPTDLTFAENYLATDADSLKLHGRTLINIWIPSAFLQGSRSDAHHVYQVYIRIRDEEWNVYRRYKQFDELHRKMKKDYPFTSTFEFPPKKKIGKKGARVVEHRRQVLQSYLRCLINHILQKNLSLAEHAHKDKLLAILPFFSDKSAEKSKKSKRNSNANRIPLSSSPQQLAGVSASPNQYDGL</sequence>
<dbReference type="SMART" id="SM00593">
    <property type="entry name" value="RUN"/>
    <property type="match status" value="1"/>
</dbReference>
<feature type="domain" description="PX" evidence="3">
    <location>
        <begin position="632"/>
        <end position="755"/>
    </location>
</feature>
<proteinExistence type="predicted"/>
<name>A0AAE0TD88_9BIVA</name>
<dbReference type="PANTHER" id="PTHR47194:SF3">
    <property type="entry name" value="SORTING NEXIN 29"/>
    <property type="match status" value="1"/>
</dbReference>
<evidence type="ECO:0000256" key="1">
    <source>
        <dbReference type="SAM" id="Coils"/>
    </source>
</evidence>
<comment type="caution">
    <text evidence="5">The sequence shown here is derived from an EMBL/GenBank/DDBJ whole genome shotgun (WGS) entry which is preliminary data.</text>
</comment>
<gene>
    <name evidence="5" type="ORF">CHS0354_039234</name>
</gene>
<feature type="region of interest" description="Disordered" evidence="2">
    <location>
        <begin position="753"/>
        <end position="790"/>
    </location>
</feature>
<reference evidence="5" key="1">
    <citation type="journal article" date="2021" name="Genome Biol. Evol.">
        <title>A High-Quality Reference Genome for a Parasitic Bivalve with Doubly Uniparental Inheritance (Bivalvia: Unionida).</title>
        <authorList>
            <person name="Smith C.H."/>
        </authorList>
    </citation>
    <scope>NUCLEOTIDE SEQUENCE</scope>
    <source>
        <strain evidence="5">CHS0354</strain>
    </source>
</reference>
<feature type="compositionally biased region" description="Polar residues" evidence="2">
    <location>
        <begin position="769"/>
        <end position="790"/>
    </location>
</feature>
<evidence type="ECO:0008006" key="7">
    <source>
        <dbReference type="Google" id="ProtNLM"/>
    </source>
</evidence>
<dbReference type="InterPro" id="IPR047329">
    <property type="entry name" value="RUN_SNX29"/>
</dbReference>
<evidence type="ECO:0000313" key="5">
    <source>
        <dbReference type="EMBL" id="KAK3608214.1"/>
    </source>
</evidence>
<dbReference type="PROSITE" id="PS50826">
    <property type="entry name" value="RUN"/>
    <property type="match status" value="1"/>
</dbReference>
<dbReference type="Proteomes" id="UP001195483">
    <property type="component" value="Unassembled WGS sequence"/>
</dbReference>
<evidence type="ECO:0000259" key="3">
    <source>
        <dbReference type="PROSITE" id="PS50195"/>
    </source>
</evidence>